<feature type="domain" description="Nitrogenase/oxidoreductase component 1" evidence="3">
    <location>
        <begin position="20"/>
        <end position="438"/>
    </location>
</feature>
<dbReference type="Pfam" id="PF00148">
    <property type="entry name" value="Oxidored_nitro"/>
    <property type="match status" value="1"/>
</dbReference>
<dbReference type="Gene3D" id="3.40.50.1980">
    <property type="entry name" value="Nitrogenase molybdenum iron protein domain"/>
    <property type="match status" value="3"/>
</dbReference>
<dbReference type="SUPFAM" id="SSF53807">
    <property type="entry name" value="Helical backbone' metal receptor"/>
    <property type="match status" value="1"/>
</dbReference>
<protein>
    <submittedName>
        <fullName evidence="4">Nitrogenase</fullName>
    </submittedName>
</protein>
<evidence type="ECO:0000256" key="2">
    <source>
        <dbReference type="RuleBase" id="RU004021"/>
    </source>
</evidence>
<reference evidence="4" key="1">
    <citation type="submission" date="2020-07" db="EMBL/GenBank/DDBJ databases">
        <title>Vallitalea pronyensis genome.</title>
        <authorList>
            <person name="Postec A."/>
        </authorList>
    </citation>
    <scope>NUCLEOTIDE SEQUENCE</scope>
    <source>
        <strain evidence="4">FatNI3</strain>
    </source>
</reference>
<dbReference type="EMBL" id="CP058649">
    <property type="protein sequence ID" value="QUI23710.1"/>
    <property type="molecule type" value="Genomic_DNA"/>
</dbReference>
<dbReference type="KEGG" id="vpy:HZI73_16040"/>
<proteinExistence type="inferred from homology"/>
<dbReference type="AlphaFoldDB" id="A0A8J8SHB9"/>
<organism evidence="4 5">
    <name type="scientific">Vallitalea pronyensis</name>
    <dbReference type="NCBI Taxonomy" id="1348613"/>
    <lineage>
        <taxon>Bacteria</taxon>
        <taxon>Bacillati</taxon>
        <taxon>Bacillota</taxon>
        <taxon>Clostridia</taxon>
        <taxon>Lachnospirales</taxon>
        <taxon>Vallitaleaceae</taxon>
        <taxon>Vallitalea</taxon>
    </lineage>
</organism>
<dbReference type="Gene3D" id="1.20.89.10">
    <property type="entry name" value="Nitrogenase Molybdenum-iron Protein, subunit B, domain 4"/>
    <property type="match status" value="1"/>
</dbReference>
<name>A0A8J8SHB9_9FIRM</name>
<dbReference type="GO" id="GO:0016163">
    <property type="term" value="F:nitrogenase activity"/>
    <property type="evidence" value="ECO:0007669"/>
    <property type="project" value="InterPro"/>
</dbReference>
<dbReference type="PANTHER" id="PTHR33712">
    <property type="entry name" value="LIGHT-INDEPENDENT PROTOCHLOROPHYLLIDE REDUCTASE SUBUNIT B"/>
    <property type="match status" value="1"/>
</dbReference>
<dbReference type="PROSITE" id="PS00699">
    <property type="entry name" value="NITROGENASE_1_1"/>
    <property type="match status" value="1"/>
</dbReference>
<dbReference type="InterPro" id="IPR050152">
    <property type="entry name" value="ChlB/BchB/BchZ"/>
</dbReference>
<evidence type="ECO:0000259" key="3">
    <source>
        <dbReference type="Pfam" id="PF00148"/>
    </source>
</evidence>
<evidence type="ECO:0000313" key="4">
    <source>
        <dbReference type="EMBL" id="QUI23710.1"/>
    </source>
</evidence>
<comment type="similarity">
    <text evidence="2">Belongs to the NifD/NifK/NifE/NifN family.</text>
</comment>
<dbReference type="RefSeq" id="WP_212694395.1">
    <property type="nucleotide sequence ID" value="NZ_CP058649.1"/>
</dbReference>
<dbReference type="InterPro" id="IPR000510">
    <property type="entry name" value="Nase/OxRdtase_comp1"/>
</dbReference>
<keyword evidence="1 2" id="KW-0535">Nitrogen fixation</keyword>
<evidence type="ECO:0000256" key="1">
    <source>
        <dbReference type="ARBA" id="ARBA00023231"/>
    </source>
</evidence>
<dbReference type="Proteomes" id="UP000683246">
    <property type="component" value="Chromosome"/>
</dbReference>
<evidence type="ECO:0000313" key="5">
    <source>
        <dbReference type="Proteomes" id="UP000683246"/>
    </source>
</evidence>
<accession>A0A8J8SHB9</accession>
<gene>
    <name evidence="4" type="ORF">HZI73_16040</name>
</gene>
<dbReference type="PANTHER" id="PTHR33712:SF7">
    <property type="entry name" value="LIGHT-INDEPENDENT PROTOCHLOROPHYLLIDE REDUCTASE SUBUNIT B"/>
    <property type="match status" value="1"/>
</dbReference>
<dbReference type="InterPro" id="IPR000318">
    <property type="entry name" value="Nase_comp1_CS"/>
</dbReference>
<keyword evidence="5" id="KW-1185">Reference proteome</keyword>
<sequence length="463" mass="51856">MCHSENRNFTNLHVNPCKMCMPMGASLVFKGIENSMVLIHGSQGCSTYIRRHIATHYNEPIDIASSSLSEQGTVYGGASNLVEGLKNVVNIYEPEIIGVLTTCLAETIGEDTHHMIQSSGLMDRYDGIDFVSVKTPGYGASQYRGYLAAVKSLVAHYARPSGVKTERLNVIVSDMSPRDVRELKRMLNLFQVDYIMLPDISDTLDASFDAQYKKIPKGGTKRKDIMDMANSKATIELGMLTDDHLSAGKYLEDHYQVPHYKCPIPIGLEGTDTLLQLVGRLYNKKIPRLLLEERGRILDAMIDSHKWNREGKAVIFGTPELVYGVTNLCIENGIEPQVIATGSDHNHLSEVLQDKLEAFHYHPVIIEDTDFETIGKLTQQAQANLLIGHSDGKFLKEQLGIPLIRIGFPIHDHVGGQRKLYIGYEGSLRFLDEITNTLLDLKHDAYRENMYATFYGPHSEMAR</sequence>